<feature type="transmembrane region" description="Helical" evidence="6">
    <location>
        <begin position="115"/>
        <end position="132"/>
    </location>
</feature>
<keyword evidence="9" id="KW-1185">Reference proteome</keyword>
<evidence type="ECO:0000259" key="7">
    <source>
        <dbReference type="Pfam" id="PF00884"/>
    </source>
</evidence>
<comment type="subcellular location">
    <subcellularLocation>
        <location evidence="1">Cell membrane</location>
        <topology evidence="1">Multi-pass membrane protein</topology>
    </subcellularLocation>
</comment>
<dbReference type="RefSeq" id="WP_169663869.1">
    <property type="nucleotide sequence ID" value="NZ_CP076133.1"/>
</dbReference>
<dbReference type="InterPro" id="IPR000917">
    <property type="entry name" value="Sulfatase_N"/>
</dbReference>
<keyword evidence="3 6" id="KW-0812">Transmembrane</keyword>
<evidence type="ECO:0000256" key="5">
    <source>
        <dbReference type="ARBA" id="ARBA00023136"/>
    </source>
</evidence>
<evidence type="ECO:0000256" key="2">
    <source>
        <dbReference type="ARBA" id="ARBA00022475"/>
    </source>
</evidence>
<keyword evidence="4 6" id="KW-1133">Transmembrane helix</keyword>
<evidence type="ECO:0000256" key="1">
    <source>
        <dbReference type="ARBA" id="ARBA00004651"/>
    </source>
</evidence>
<keyword evidence="8" id="KW-0378">Hydrolase</keyword>
<feature type="transmembrane region" description="Helical" evidence="6">
    <location>
        <begin position="38"/>
        <end position="62"/>
    </location>
</feature>
<dbReference type="Gene3D" id="3.40.720.10">
    <property type="entry name" value="Alkaline Phosphatase, subunit A"/>
    <property type="match status" value="1"/>
</dbReference>
<keyword evidence="2" id="KW-1003">Cell membrane</keyword>
<dbReference type="Pfam" id="PF00884">
    <property type="entry name" value="Sulfatase"/>
    <property type="match status" value="1"/>
</dbReference>
<dbReference type="KEGG" id="fya:KMW28_26285"/>
<dbReference type="EMBL" id="CP076133">
    <property type="protein sequence ID" value="QWG04406.1"/>
    <property type="molecule type" value="Genomic_DNA"/>
</dbReference>
<dbReference type="InterPro" id="IPR017850">
    <property type="entry name" value="Alkaline_phosphatase_core_sf"/>
</dbReference>
<dbReference type="SUPFAM" id="SSF53649">
    <property type="entry name" value="Alkaline phosphatase-like"/>
    <property type="match status" value="1"/>
</dbReference>
<dbReference type="PROSITE" id="PS50007">
    <property type="entry name" value="PIPLC_X_DOMAIN"/>
    <property type="match status" value="1"/>
</dbReference>
<dbReference type="PANTHER" id="PTHR47371">
    <property type="entry name" value="LIPOTEICHOIC ACID SYNTHASE"/>
    <property type="match status" value="1"/>
</dbReference>
<dbReference type="PANTHER" id="PTHR47371:SF3">
    <property type="entry name" value="PHOSPHOGLYCEROL TRANSFERASE I"/>
    <property type="match status" value="1"/>
</dbReference>
<evidence type="ECO:0000256" key="3">
    <source>
        <dbReference type="ARBA" id="ARBA00022692"/>
    </source>
</evidence>
<keyword evidence="5 6" id="KW-0472">Membrane</keyword>
<gene>
    <name evidence="8" type="ORF">KMW28_26285</name>
</gene>
<feature type="transmembrane region" description="Helical" evidence="6">
    <location>
        <begin position="82"/>
        <end position="103"/>
    </location>
</feature>
<feature type="transmembrane region" description="Helical" evidence="6">
    <location>
        <begin position="12"/>
        <end position="31"/>
    </location>
</feature>
<proteinExistence type="predicted"/>
<reference evidence="8 9" key="1">
    <citation type="submission" date="2021-05" db="EMBL/GenBank/DDBJ databases">
        <title>Comparative genomic studies on the polysaccharide-degrading batcterial strains of the Flammeovirga genus.</title>
        <authorList>
            <person name="Zewei F."/>
            <person name="Zheng Z."/>
            <person name="Yu L."/>
            <person name="Ruyue G."/>
            <person name="Yanhong M."/>
            <person name="Yuanyuan C."/>
            <person name="Jingyan G."/>
            <person name="Wenjun H."/>
        </authorList>
    </citation>
    <scope>NUCLEOTIDE SEQUENCE [LARGE SCALE GENOMIC DNA]</scope>
    <source>
        <strain evidence="8 9">NBRC:100898</strain>
    </source>
</reference>
<dbReference type="GO" id="GO:0005886">
    <property type="term" value="C:plasma membrane"/>
    <property type="evidence" value="ECO:0007669"/>
    <property type="project" value="UniProtKB-SubCell"/>
</dbReference>
<dbReference type="InterPro" id="IPR050448">
    <property type="entry name" value="OpgB/LTA_synthase_biosynth"/>
</dbReference>
<dbReference type="Proteomes" id="UP000678679">
    <property type="component" value="Chromosome 2"/>
</dbReference>
<protein>
    <submittedName>
        <fullName evidence="8">Sulfatase-like hydrolase/transferase</fullName>
    </submittedName>
</protein>
<dbReference type="GO" id="GO:0016787">
    <property type="term" value="F:hydrolase activity"/>
    <property type="evidence" value="ECO:0007669"/>
    <property type="project" value="UniProtKB-KW"/>
</dbReference>
<evidence type="ECO:0000256" key="6">
    <source>
        <dbReference type="SAM" id="Phobius"/>
    </source>
</evidence>
<evidence type="ECO:0000313" key="8">
    <source>
        <dbReference type="EMBL" id="QWG04406.1"/>
    </source>
</evidence>
<dbReference type="AlphaFoldDB" id="A0AAX1NDB1"/>
<sequence length="731" mass="84012">MIDLINHLGGRTNTVLFLLMILSFFILSSFIKNKSLKVIWSITSSSILTLQFFSLYATQRFIGYQFYLHCEIKGLIGVGGLFWKQIILSSLFFITISVLFYHANRIFDKHKVSKALVLFVSLGVLIGQGKFIEDTKTLSQIVFFYDDSNFNDALKKYHLSDYIPADKVEAKAGKNVIIISLESIERGIFSDQFNPIAKNLHSLKNEWNYLKIQQNTGSSWTSGSLYTFMTGFPAFFGTEKNGIFQNAYHSNISSIGNVFSKSNYNSSYLIGSANISGISEMLRCFKIDKVIDYTNTTDKGTKSWFGLKDKDVFDEAKDEINRLSKLKNPYAVIISTTDTHFPDGIYDARMKDYVPKELSKMEYSIASLDYLLNDFIKYLEQNNLLENTSIFIFPDHKKMGDPGIYQGTGERGLFMISNEDLSEFDHQELYQLDLPKIILSAAGIDHNLTFLTDFIEGNKEQYIREHIYELTEINSKGILNPRVEQFDAKAISKNYFKYKKDRSKFIAQAGGVIDGRSNTNSLEALNSSYNKGFRIFELDILSTLDDYFIGAQSWGAFHHMTNKKSDSIVNHSEFMTAKLYGKYSVLDIRLINDWFSEHPDAILLTDRINSPIHFSKQFIDKDRLMMQVYDKTALNEAIQLNLNAVIPRVELLKEMDEAEIKKYVNIGIEFYTIEYNNTVDENNTVNYFSSLGLQPIYYGLDLSSYDVDYFVKYHMDDVKALIVDDYNFEKK</sequence>
<feature type="domain" description="Sulfatase N-terminal" evidence="7">
    <location>
        <begin position="174"/>
        <end position="444"/>
    </location>
</feature>
<name>A0AAX1NDB1_9BACT</name>
<evidence type="ECO:0000313" key="9">
    <source>
        <dbReference type="Proteomes" id="UP000678679"/>
    </source>
</evidence>
<accession>A0AAX1NDB1</accession>
<organism evidence="8 9">
    <name type="scientific">Flammeovirga yaeyamensis</name>
    <dbReference type="NCBI Taxonomy" id="367791"/>
    <lineage>
        <taxon>Bacteria</taxon>
        <taxon>Pseudomonadati</taxon>
        <taxon>Bacteroidota</taxon>
        <taxon>Cytophagia</taxon>
        <taxon>Cytophagales</taxon>
        <taxon>Flammeovirgaceae</taxon>
        <taxon>Flammeovirga</taxon>
    </lineage>
</organism>
<evidence type="ECO:0000256" key="4">
    <source>
        <dbReference type="ARBA" id="ARBA00022989"/>
    </source>
</evidence>